<sequence length="436" mass="50434">MIKVASWNVRGLNGADHQRAVEHLVREYQLSFIGLIETRVSLANVQNVRLNFLRNWSWFEDYSGPAGRIWLAWCLISVLYGDYELIPRRELWGGLRTLAVGISDEPWLVLGDFNAVLDDSEVRGRAAIRVCRWLNFVLAYWIQRKQKGNLTENVKLAKAYLDKAQELFAVYRDDILLHLVKCCRMVYSEAIKLEMSMLKQRAKLRWMKHGDQNSRVFFRKINSKRAKHMIFQITMQLVRIIDLSFLRTELKHTLTLEEASFLIRPVTREEIKEAIFDIDEESAPGPDGTGQLLKQVNTTLLALIPKVNLPSYVSDYRPISCWRSIADNILLAQELLAGYNQRRLPPRCTIKVDIQKAYDSVEWDFLLEVLRLFNFPPRLEPSQLSYAGRVQLIRIFGTNEVHCVSFILSVQQSSTYIEQPSFLRDSAASMVLAGHN</sequence>
<organism evidence="2">
    <name type="scientific">Sesamum calycinum</name>
    <dbReference type="NCBI Taxonomy" id="2727403"/>
    <lineage>
        <taxon>Eukaryota</taxon>
        <taxon>Viridiplantae</taxon>
        <taxon>Streptophyta</taxon>
        <taxon>Embryophyta</taxon>
        <taxon>Tracheophyta</taxon>
        <taxon>Spermatophyta</taxon>
        <taxon>Magnoliopsida</taxon>
        <taxon>eudicotyledons</taxon>
        <taxon>Gunneridae</taxon>
        <taxon>Pentapetalae</taxon>
        <taxon>asterids</taxon>
        <taxon>lamiids</taxon>
        <taxon>Lamiales</taxon>
        <taxon>Pedaliaceae</taxon>
        <taxon>Sesamum</taxon>
    </lineage>
</organism>
<reference evidence="2" key="2">
    <citation type="journal article" date="2024" name="Plant">
        <title>Genomic evolution and insights into agronomic trait innovations of Sesamum species.</title>
        <authorList>
            <person name="Miao H."/>
            <person name="Wang L."/>
            <person name="Qu L."/>
            <person name="Liu H."/>
            <person name="Sun Y."/>
            <person name="Le M."/>
            <person name="Wang Q."/>
            <person name="Wei S."/>
            <person name="Zheng Y."/>
            <person name="Lin W."/>
            <person name="Duan Y."/>
            <person name="Cao H."/>
            <person name="Xiong S."/>
            <person name="Wang X."/>
            <person name="Wei L."/>
            <person name="Li C."/>
            <person name="Ma Q."/>
            <person name="Ju M."/>
            <person name="Zhao R."/>
            <person name="Li G."/>
            <person name="Mu C."/>
            <person name="Tian Q."/>
            <person name="Mei H."/>
            <person name="Zhang T."/>
            <person name="Gao T."/>
            <person name="Zhang H."/>
        </authorList>
    </citation>
    <scope>NUCLEOTIDE SEQUENCE</scope>
    <source>
        <strain evidence="2">KEN8</strain>
    </source>
</reference>
<dbReference type="InterPro" id="IPR005135">
    <property type="entry name" value="Endo/exonuclease/phosphatase"/>
</dbReference>
<dbReference type="EMBL" id="JACGWM010000809">
    <property type="protein sequence ID" value="KAL0298154.1"/>
    <property type="molecule type" value="Genomic_DNA"/>
</dbReference>
<reference evidence="2" key="1">
    <citation type="submission" date="2020-06" db="EMBL/GenBank/DDBJ databases">
        <authorList>
            <person name="Li T."/>
            <person name="Hu X."/>
            <person name="Zhang T."/>
            <person name="Song X."/>
            <person name="Zhang H."/>
            <person name="Dai N."/>
            <person name="Sheng W."/>
            <person name="Hou X."/>
            <person name="Wei L."/>
        </authorList>
    </citation>
    <scope>NUCLEOTIDE SEQUENCE</scope>
    <source>
        <strain evidence="2">KEN8</strain>
        <tissue evidence="2">Leaf</tissue>
    </source>
</reference>
<dbReference type="PANTHER" id="PTHR46890">
    <property type="entry name" value="NON-LTR RETROLELEMENT REVERSE TRANSCRIPTASE-LIKE PROTEIN-RELATED"/>
    <property type="match status" value="1"/>
</dbReference>
<gene>
    <name evidence="2" type="ORF">Scaly_3071900</name>
</gene>
<dbReference type="SUPFAM" id="SSF56219">
    <property type="entry name" value="DNase I-like"/>
    <property type="match status" value="1"/>
</dbReference>
<comment type="caution">
    <text evidence="2">The sequence shown here is derived from an EMBL/GenBank/DDBJ whole genome shotgun (WGS) entry which is preliminary data.</text>
</comment>
<dbReference type="InterPro" id="IPR052343">
    <property type="entry name" value="Retrotransposon-Effector_Assoc"/>
</dbReference>
<evidence type="ECO:0000259" key="1">
    <source>
        <dbReference type="Pfam" id="PF03372"/>
    </source>
</evidence>
<dbReference type="GO" id="GO:0003824">
    <property type="term" value="F:catalytic activity"/>
    <property type="evidence" value="ECO:0007669"/>
    <property type="project" value="InterPro"/>
</dbReference>
<accession>A0AAW2JUB7</accession>
<feature type="domain" description="Endonuclease/exonuclease/phosphatase" evidence="1">
    <location>
        <begin position="5"/>
        <end position="130"/>
    </location>
</feature>
<proteinExistence type="predicted"/>
<dbReference type="Pfam" id="PF03372">
    <property type="entry name" value="Exo_endo_phos"/>
    <property type="match status" value="1"/>
</dbReference>
<name>A0AAW2JUB7_9LAMI</name>
<dbReference type="AlphaFoldDB" id="A0AAW2JUB7"/>
<dbReference type="Gene3D" id="3.60.10.10">
    <property type="entry name" value="Endonuclease/exonuclease/phosphatase"/>
    <property type="match status" value="1"/>
</dbReference>
<evidence type="ECO:0000313" key="2">
    <source>
        <dbReference type="EMBL" id="KAL0298154.1"/>
    </source>
</evidence>
<protein>
    <recommendedName>
        <fullName evidence="1">Endonuclease/exonuclease/phosphatase domain-containing protein</fullName>
    </recommendedName>
</protein>
<dbReference type="PANTHER" id="PTHR46890:SF48">
    <property type="entry name" value="RNA-DIRECTED DNA POLYMERASE"/>
    <property type="match status" value="1"/>
</dbReference>
<dbReference type="InterPro" id="IPR036691">
    <property type="entry name" value="Endo/exonu/phosph_ase_sf"/>
</dbReference>